<dbReference type="STRING" id="1080227.A8L45_06220"/>
<dbReference type="OrthoDB" id="5612117at2"/>
<reference evidence="3 4" key="1">
    <citation type="submission" date="2016-05" db="EMBL/GenBank/DDBJ databases">
        <title>Genomic Taxonomy of the Vibrionaceae.</title>
        <authorList>
            <person name="Gomez-Gil B."/>
            <person name="Enciso-Ibarra J."/>
        </authorList>
    </citation>
    <scope>NUCLEOTIDE SEQUENCE [LARGE SCALE GENOMIC DNA]</scope>
    <source>
        <strain evidence="3 4">CAIM 1920</strain>
    </source>
</reference>
<accession>A0A1C3EMV0</accession>
<comment type="caution">
    <text evidence="3">The sequence shown here is derived from an EMBL/GenBank/DDBJ whole genome shotgun (WGS) entry which is preliminary data.</text>
</comment>
<feature type="region of interest" description="Disordered" evidence="2">
    <location>
        <begin position="122"/>
        <end position="157"/>
    </location>
</feature>
<proteinExistence type="inferred from homology"/>
<name>A0A1C3EMV0_9GAMM</name>
<evidence type="ECO:0000256" key="2">
    <source>
        <dbReference type="SAM" id="MobiDB-lite"/>
    </source>
</evidence>
<comment type="similarity">
    <text evidence="1">Belongs to the bactofilin family.</text>
</comment>
<sequence length="157" mass="16645">MFKNKQESASSLSVIAKNCNIRGEIQLEGDIQIDGFCEGSICNANSVVISSTGHFSGEIRAMHVTINGLVEGTCIANDVEILSNGRMMGVVNSQQLTIEKGGCLSGENKLVEEEVMLSLINEDQEDDASALPEIKMSAPTAASTDEPTPNIGANEAR</sequence>
<dbReference type="Pfam" id="PF04519">
    <property type="entry name" value="Bactofilin"/>
    <property type="match status" value="1"/>
</dbReference>
<evidence type="ECO:0008006" key="5">
    <source>
        <dbReference type="Google" id="ProtNLM"/>
    </source>
</evidence>
<evidence type="ECO:0000256" key="1">
    <source>
        <dbReference type="ARBA" id="ARBA00044755"/>
    </source>
</evidence>
<organism evidence="3 4">
    <name type="scientific">Veronia pacifica</name>
    <dbReference type="NCBI Taxonomy" id="1080227"/>
    <lineage>
        <taxon>Bacteria</taxon>
        <taxon>Pseudomonadati</taxon>
        <taxon>Pseudomonadota</taxon>
        <taxon>Gammaproteobacteria</taxon>
        <taxon>Vibrionales</taxon>
        <taxon>Vibrionaceae</taxon>
        <taxon>Veronia</taxon>
    </lineage>
</organism>
<protein>
    <recommendedName>
        <fullName evidence="5">Polymer-forming cytoskeletal family protein</fullName>
    </recommendedName>
</protein>
<dbReference type="AlphaFoldDB" id="A0A1C3EMV0"/>
<evidence type="ECO:0000313" key="3">
    <source>
        <dbReference type="EMBL" id="ODA34560.1"/>
    </source>
</evidence>
<evidence type="ECO:0000313" key="4">
    <source>
        <dbReference type="Proteomes" id="UP000094936"/>
    </source>
</evidence>
<dbReference type="PANTHER" id="PTHR35024:SF4">
    <property type="entry name" value="POLYMER-FORMING CYTOSKELETAL PROTEIN"/>
    <property type="match status" value="1"/>
</dbReference>
<dbReference type="Proteomes" id="UP000094936">
    <property type="component" value="Unassembled WGS sequence"/>
</dbReference>
<dbReference type="EMBL" id="LYBM01000007">
    <property type="protein sequence ID" value="ODA34560.1"/>
    <property type="molecule type" value="Genomic_DNA"/>
</dbReference>
<dbReference type="InterPro" id="IPR007607">
    <property type="entry name" value="BacA/B"/>
</dbReference>
<gene>
    <name evidence="3" type="ORF">A8L45_06220</name>
</gene>
<dbReference type="PANTHER" id="PTHR35024">
    <property type="entry name" value="HYPOTHETICAL CYTOSOLIC PROTEIN"/>
    <property type="match status" value="1"/>
</dbReference>
<dbReference type="RefSeq" id="WP_068900302.1">
    <property type="nucleotide sequence ID" value="NZ_JBHUIF010000015.1"/>
</dbReference>
<keyword evidence="4" id="KW-1185">Reference proteome</keyword>